<keyword evidence="4" id="KW-1185">Reference proteome</keyword>
<evidence type="ECO:0000313" key="4">
    <source>
        <dbReference type="Proteomes" id="UP000054558"/>
    </source>
</evidence>
<feature type="region of interest" description="Disordered" evidence="2">
    <location>
        <begin position="2151"/>
        <end position="2174"/>
    </location>
</feature>
<feature type="coiled-coil region" evidence="1">
    <location>
        <begin position="1895"/>
        <end position="1943"/>
    </location>
</feature>
<reference evidence="3 4" key="1">
    <citation type="journal article" date="2014" name="Nat. Commun.">
        <title>Klebsormidium flaccidum genome reveals primary factors for plant terrestrial adaptation.</title>
        <authorList>
            <person name="Hori K."/>
            <person name="Maruyama F."/>
            <person name="Fujisawa T."/>
            <person name="Togashi T."/>
            <person name="Yamamoto N."/>
            <person name="Seo M."/>
            <person name="Sato S."/>
            <person name="Yamada T."/>
            <person name="Mori H."/>
            <person name="Tajima N."/>
            <person name="Moriyama T."/>
            <person name="Ikeuchi M."/>
            <person name="Watanabe M."/>
            <person name="Wada H."/>
            <person name="Kobayashi K."/>
            <person name="Saito M."/>
            <person name="Masuda T."/>
            <person name="Sasaki-Sekimoto Y."/>
            <person name="Mashiguchi K."/>
            <person name="Awai K."/>
            <person name="Shimojima M."/>
            <person name="Masuda S."/>
            <person name="Iwai M."/>
            <person name="Nobusawa T."/>
            <person name="Narise T."/>
            <person name="Kondo S."/>
            <person name="Saito H."/>
            <person name="Sato R."/>
            <person name="Murakawa M."/>
            <person name="Ihara Y."/>
            <person name="Oshima-Yamada Y."/>
            <person name="Ohtaka K."/>
            <person name="Satoh M."/>
            <person name="Sonobe K."/>
            <person name="Ishii M."/>
            <person name="Ohtani R."/>
            <person name="Kanamori-Sato M."/>
            <person name="Honoki R."/>
            <person name="Miyazaki D."/>
            <person name="Mochizuki H."/>
            <person name="Umetsu J."/>
            <person name="Higashi K."/>
            <person name="Shibata D."/>
            <person name="Kamiya Y."/>
            <person name="Sato N."/>
            <person name="Nakamura Y."/>
            <person name="Tabata S."/>
            <person name="Ida S."/>
            <person name="Kurokawa K."/>
            <person name="Ohta H."/>
        </authorList>
    </citation>
    <scope>NUCLEOTIDE SEQUENCE [LARGE SCALE GENOMIC DNA]</scope>
    <source>
        <strain evidence="3 4">NIES-2285</strain>
    </source>
</reference>
<feature type="coiled-coil region" evidence="1">
    <location>
        <begin position="811"/>
        <end position="845"/>
    </location>
</feature>
<proteinExistence type="predicted"/>
<feature type="coiled-coil region" evidence="1">
    <location>
        <begin position="938"/>
        <end position="1432"/>
    </location>
</feature>
<gene>
    <name evidence="3" type="ORF">KFL_001810170</name>
</gene>
<feature type="compositionally biased region" description="Polar residues" evidence="2">
    <location>
        <begin position="31"/>
        <end position="42"/>
    </location>
</feature>
<feature type="compositionally biased region" description="Polar residues" evidence="2">
    <location>
        <begin position="221"/>
        <end position="230"/>
    </location>
</feature>
<feature type="compositionally biased region" description="Low complexity" evidence="2">
    <location>
        <begin position="1"/>
        <end position="12"/>
    </location>
</feature>
<sequence length="2396" mass="263755">MSDLESFQSRGRSQGGGSLSSGREGDVSDGSVESGTSLQKQFSTDEKAGRLRYGRSPTAPRGFPVWGVQRPSRLEATEAVTSEGMQEAQGEQILGPEAGMEELWGGEDGWPELASYDQENLNNGGAFENQRALSGRDAGAHSEPSKSPGVRSRGSPYIGGEEMKYFPGVGESAPVEESPRSPLGRTRHIPEPLDEASESADSTHSFLADEASHGTSPGRASASSAHSQQLELREEMSGAPSASSGEESTSRQKQNLWWQLGASPNTLTRKGTTSGGVVLGEPEGELLQLRKALGAAEVSARRWKAAATAADAQARGFQVALAATEQTTQALNNRHVGEFAAAWERIREMETRMTEMVQTHEAQLARLQAELAAKQRTIDANQALAGNVKRLEAENVALSNALETIKSERDRSGAAKLGEEERLKQLEEELAEARADAARWEAKNEADRRARMAEAEEALEGAKRQARDALQEAESTWRDSSAKWDAKRVEELREKDLEIERLLEVAEEQAHEIAALREEVSELQGGASDVEWMKERMAGFERDVIQDVSDLSQALEEKEGVVNALREALETARNALVEAEENLRQEDRKHRVAAAAKARDFAAELNEVEELYRSELQKKEGQIRDFELELAAAKNEFAEQADVLERLRVELVEEREKNGTRMAEVASEVDELRARVEGAETAGKVAAALRSELESCRLECEALRDKYTNQQLEDVELGQQVLAAQQQLETERMRFTSQETELRERLGEVETVHREARLRIQGLESELGGVREALGGAGGPVELLAAIRDLRREADGLRGSLTDALSQVEALQGMEEQATAKSERMKELRKALSKARDALAELQATSEAEKQGLTEQVGKALEEARTEKGARERAEAENAAQIAELLRCLQGTEKALSASQGELRTEQALRRAAEERNAESGAEILRLVASFERKIEEKGRLEGEVSKLRGDLEQKEVEARVAVQALEAKVAEMQAQLTQAEAEREGFEGRVATLEGQLKEKSEGLRKLSVELEALEGQSVQNRASMVLVERLRGELAQVTSESEEARRELETRDGELRAALRGRDDSRAEALRLAAELTEERARGEKQSEEMKRHVQAAADEYRRAKAAVKAELDQVNEVMEQERVAASLALRDAQQLQHDAEDRCEGLELDLRATEQTLHMQTAEIAQLRDEAARAGQETSRLRQQEDGLEAELGVLREEVRGYKEAVREEAEEVGKLRKGVKSKERVIASLEENLKRVNVELVASEKQATAVGKDAERDRRGKKELARKAEAAAAAAEKSAQEKTEFEKGLAEIAKKLERAQKSKERLEKEVVRSEKERHALAVAVREAEAALALVHAEVDDVKAQLATCQSVMMSAEAEEKSLAASLAECERGRLEALEAQSAAQRERAEALDGLQEALGVVEAVRAQKEQAVRDLAEATREGAEARETAKGAVEAAEQAAKDKQTVLEEKDAMAAAMAGVLRSVEQERARLLAMARAAAAELAHEMHKVQQLKASLRRSAPLEPPVPALPLPEPWPEGFLVKQYLSSDLTISTKAAGFDTADWVPRKRPVAPAEGFLKLRNGEGERAEMMDRGTNTDSIVVDRGGLALADRGTGTDAGIQTEFENKLGDVTAPKGNEAAVLDAASNISRQVETLRSQLAVTEHELETVRAAFTERVSLLEADLIAGRQALESVQFRNQELEVEVGGHAARVQVLTAESVQAREAWTLRATESDAAHSAEVAGLQWQLETVHEQLTSAVRKLTSERLRSEGLTESAEWERLELFRLSGRVRARQEERAGRAAFAEIATRPVSCQTCAANARSTEALVLEEVFRLSGHVRALAEEARTNVERTSAGIESVSEELGQRILLREMVMCSKETASSGVPSGACCEKKVNQQEDGESAKELGSDAVVMSLKGELEARERDVARLQKENRRLFLLVEQKEEEAEELQKKLDEAVQGAVALPAVTTGAADVGQDEHLRDVSVDDASAQSGEVSANVSGESELREQLGSAKAEVTRLRERLEVSEREREAAEQELKRTFADELRTAAEKYESARADFEERAERVEAEAEASLEELRNRLRTEMEEGKRWREECETVKERLKEREKEAVSVGDQYRDVARRAEEMREAAVAAETSRREVCAELERAVGRMRDQQEVLEVLQQRVQAAEESRAPRGGVAMEGTQEEETGEEECGVVSAQGGEGIEKRVAALDGVIEMWRTACRQKDVELATLRSALSTTQALLADSEERLAQLRTDFQRLDLANEDTCSELDRRIAEMAIAAKQLTTALQAANHPTAEIKRDAELADEGQLARAAMAAAAVIGMEARELTRMAERLDMLQTMQAPTPGSADTGVVPGSGEVRVRTPARKPLWLDQENVHRFLPGRRQEQMTLPWSGSKQYHEHEERALSPIRV</sequence>
<evidence type="ECO:0000313" key="3">
    <source>
        <dbReference type="EMBL" id="GAQ84237.1"/>
    </source>
</evidence>
<feature type="region of interest" description="Disordered" evidence="2">
    <location>
        <begin position="117"/>
        <end position="253"/>
    </location>
</feature>
<evidence type="ECO:0000256" key="2">
    <source>
        <dbReference type="SAM" id="MobiDB-lite"/>
    </source>
</evidence>
<name>A0A1Y1I686_KLENI</name>
<organism evidence="3 4">
    <name type="scientific">Klebsormidium nitens</name>
    <name type="common">Green alga</name>
    <name type="synonym">Ulothrix nitens</name>
    <dbReference type="NCBI Taxonomy" id="105231"/>
    <lineage>
        <taxon>Eukaryota</taxon>
        <taxon>Viridiplantae</taxon>
        <taxon>Streptophyta</taxon>
        <taxon>Klebsormidiophyceae</taxon>
        <taxon>Klebsormidiales</taxon>
        <taxon>Klebsormidiaceae</taxon>
        <taxon>Klebsormidium</taxon>
    </lineage>
</organism>
<dbReference type="STRING" id="105231.A0A1Y1I686"/>
<feature type="coiled-coil region" evidence="1">
    <location>
        <begin position="1628"/>
        <end position="1655"/>
    </location>
</feature>
<keyword evidence="1" id="KW-0175">Coiled coil</keyword>
<feature type="coiled-coil region" evidence="1">
    <location>
        <begin position="2219"/>
        <end position="2246"/>
    </location>
</feature>
<evidence type="ECO:0000256" key="1">
    <source>
        <dbReference type="SAM" id="Coils"/>
    </source>
</evidence>
<feature type="region of interest" description="Disordered" evidence="2">
    <location>
        <begin position="1970"/>
        <end position="1993"/>
    </location>
</feature>
<feature type="coiled-coil region" evidence="1">
    <location>
        <begin position="350"/>
        <end position="713"/>
    </location>
</feature>
<dbReference type="EMBL" id="DF237130">
    <property type="protein sequence ID" value="GAQ84237.1"/>
    <property type="molecule type" value="Genomic_DNA"/>
</dbReference>
<dbReference type="Proteomes" id="UP000054558">
    <property type="component" value="Unassembled WGS sequence"/>
</dbReference>
<feature type="region of interest" description="Disordered" evidence="2">
    <location>
        <begin position="1"/>
        <end position="95"/>
    </location>
</feature>
<feature type="compositionally biased region" description="Polar residues" evidence="2">
    <location>
        <begin position="1972"/>
        <end position="1984"/>
    </location>
</feature>
<dbReference type="OMA" id="RCGYQSK"/>
<protein>
    <submittedName>
        <fullName evidence="3">Uncharacterized protein</fullName>
    </submittedName>
</protein>
<feature type="compositionally biased region" description="Low complexity" evidence="2">
    <location>
        <begin position="237"/>
        <end position="247"/>
    </location>
</feature>
<accession>A0A1Y1I686</accession>